<proteinExistence type="predicted"/>
<dbReference type="Pfam" id="PF16212">
    <property type="entry name" value="PhoLip_ATPase_C"/>
    <property type="match status" value="1"/>
</dbReference>
<keyword evidence="2" id="KW-0472">Membrane</keyword>
<organism evidence="4 5">
    <name type="scientific">Mycena alexandri</name>
    <dbReference type="NCBI Taxonomy" id="1745969"/>
    <lineage>
        <taxon>Eukaryota</taxon>
        <taxon>Fungi</taxon>
        <taxon>Dikarya</taxon>
        <taxon>Basidiomycota</taxon>
        <taxon>Agaricomycotina</taxon>
        <taxon>Agaricomycetes</taxon>
        <taxon>Agaricomycetidae</taxon>
        <taxon>Agaricales</taxon>
        <taxon>Marasmiineae</taxon>
        <taxon>Mycenaceae</taxon>
        <taxon>Mycena</taxon>
    </lineage>
</organism>
<dbReference type="EMBL" id="JARJCM010000044">
    <property type="protein sequence ID" value="KAJ7036233.1"/>
    <property type="molecule type" value="Genomic_DNA"/>
</dbReference>
<feature type="domain" description="P-type ATPase C-terminal" evidence="3">
    <location>
        <begin position="1"/>
        <end position="94"/>
    </location>
</feature>
<sequence length="172" mass="19422">MAIAAVLSVNLFNGLNCNVWTWWVFFAVYLGIVLIWVYTAIYSIISPGWISTPVFGNDLFLFRSAYFWLCLPLTVCLAVAPRYLSRAWAFGFQPNDIDILRWIRKMEPERNIETNEQLGGGLAALKRATSRASTMRSSIDSMPPRPQRASTDLRTASRDHHARAGAAPVYAY</sequence>
<feature type="region of interest" description="Disordered" evidence="1">
    <location>
        <begin position="134"/>
        <end position="172"/>
    </location>
</feature>
<accession>A0AAD6X285</accession>
<dbReference type="AlphaFoldDB" id="A0AAD6X285"/>
<name>A0AAD6X285_9AGAR</name>
<dbReference type="InterPro" id="IPR032630">
    <property type="entry name" value="P_typ_ATPase_c"/>
</dbReference>
<evidence type="ECO:0000313" key="4">
    <source>
        <dbReference type="EMBL" id="KAJ7036233.1"/>
    </source>
</evidence>
<evidence type="ECO:0000313" key="5">
    <source>
        <dbReference type="Proteomes" id="UP001218188"/>
    </source>
</evidence>
<reference evidence="4" key="1">
    <citation type="submission" date="2023-03" db="EMBL/GenBank/DDBJ databases">
        <title>Massive genome expansion in bonnet fungi (Mycena s.s.) driven by repeated elements and novel gene families across ecological guilds.</title>
        <authorList>
            <consortium name="Lawrence Berkeley National Laboratory"/>
            <person name="Harder C.B."/>
            <person name="Miyauchi S."/>
            <person name="Viragh M."/>
            <person name="Kuo A."/>
            <person name="Thoen E."/>
            <person name="Andreopoulos B."/>
            <person name="Lu D."/>
            <person name="Skrede I."/>
            <person name="Drula E."/>
            <person name="Henrissat B."/>
            <person name="Morin E."/>
            <person name="Kohler A."/>
            <person name="Barry K."/>
            <person name="LaButti K."/>
            <person name="Morin E."/>
            <person name="Salamov A."/>
            <person name="Lipzen A."/>
            <person name="Mereny Z."/>
            <person name="Hegedus B."/>
            <person name="Baldrian P."/>
            <person name="Stursova M."/>
            <person name="Weitz H."/>
            <person name="Taylor A."/>
            <person name="Grigoriev I.V."/>
            <person name="Nagy L.G."/>
            <person name="Martin F."/>
            <person name="Kauserud H."/>
        </authorList>
    </citation>
    <scope>NUCLEOTIDE SEQUENCE</scope>
    <source>
        <strain evidence="4">CBHHK200</strain>
    </source>
</reference>
<keyword evidence="2" id="KW-0812">Transmembrane</keyword>
<keyword evidence="5" id="KW-1185">Reference proteome</keyword>
<protein>
    <recommendedName>
        <fullName evidence="3">P-type ATPase C-terminal domain-containing protein</fullName>
    </recommendedName>
</protein>
<keyword evidence="2" id="KW-1133">Transmembrane helix</keyword>
<gene>
    <name evidence="4" type="ORF">C8F04DRAFT_954026</name>
</gene>
<comment type="caution">
    <text evidence="4">The sequence shown here is derived from an EMBL/GenBank/DDBJ whole genome shotgun (WGS) entry which is preliminary data.</text>
</comment>
<evidence type="ECO:0000259" key="3">
    <source>
        <dbReference type="Pfam" id="PF16212"/>
    </source>
</evidence>
<feature type="transmembrane region" description="Helical" evidence="2">
    <location>
        <begin position="20"/>
        <end position="45"/>
    </location>
</feature>
<dbReference type="Proteomes" id="UP001218188">
    <property type="component" value="Unassembled WGS sequence"/>
</dbReference>
<feature type="transmembrane region" description="Helical" evidence="2">
    <location>
        <begin position="65"/>
        <end position="84"/>
    </location>
</feature>
<evidence type="ECO:0000256" key="1">
    <source>
        <dbReference type="SAM" id="MobiDB-lite"/>
    </source>
</evidence>
<evidence type="ECO:0000256" key="2">
    <source>
        <dbReference type="SAM" id="Phobius"/>
    </source>
</evidence>